<sequence length="334" mass="35612">MKIIVDAFGGDNAPLEIIRGCADAVKGLGVDIVLTGREQEIRRVAQENGISLERMEICDAPDVITMEDSAGDIMKAKSDCSMALGLRLLAQGKGDAFVSGGNSGALVVGATLIVKRIKGVRRIAFAPIMPKNKGCFMLIDSGANVDCKPEMLQQFGIMGSIYMEKVMGIKRPRVALANIGVEDHKGGELQHSSFALLKNSGLNFVGNIEARDIPDDAGDVIVADGFTGNVILKLYEGVALMLMGKLKDIFTHSVKNKLAAAVVLGDIKALKQNFDYNEYGGAPLMGCSKPVFKTHGSAKAKTVYNALRLTKAYVEGNVVDEIASSIARYGADEK</sequence>
<dbReference type="EMBL" id="CP060286">
    <property type="protein sequence ID" value="QNK41126.1"/>
    <property type="molecule type" value="Genomic_DNA"/>
</dbReference>
<reference evidence="11 12" key="1">
    <citation type="submission" date="2020-08" db="EMBL/GenBank/DDBJ databases">
        <title>The isolate Caproiciproducens sp. 7D4C2 produces n-caproate at mildly acidic conditions from hexoses: genome and rBOX comparison with related strains and chain-elongating bacteria.</title>
        <authorList>
            <person name="Esquivel-Elizondo S."/>
            <person name="Bagci C."/>
            <person name="Temovska M."/>
            <person name="Jeon B.S."/>
            <person name="Bessarab I."/>
            <person name="Williams R.B.H."/>
            <person name="Huson D.H."/>
            <person name="Angenent L.T."/>
        </authorList>
    </citation>
    <scope>NUCLEOTIDE SEQUENCE [LARGE SCALE GENOMIC DNA]</scope>
    <source>
        <strain evidence="11 12">7D4C2</strain>
    </source>
</reference>
<dbReference type="EC" id="2.3.1.274" evidence="8 10"/>
<dbReference type="Proteomes" id="UP000515909">
    <property type="component" value="Chromosome"/>
</dbReference>
<dbReference type="AlphaFoldDB" id="A0A7G8TBY5"/>
<dbReference type="GO" id="GO:0005737">
    <property type="term" value="C:cytoplasm"/>
    <property type="evidence" value="ECO:0007669"/>
    <property type="project" value="UniProtKB-SubCell"/>
</dbReference>
<keyword evidence="11" id="KW-0012">Acyltransferase</keyword>
<dbReference type="InterPro" id="IPR012281">
    <property type="entry name" value="Phospholipid_synth_PlsX-like"/>
</dbReference>
<proteinExistence type="inferred from homology"/>
<organism evidence="11 12">
    <name type="scientific">Caproicibacter fermentans</name>
    <dbReference type="NCBI Taxonomy" id="2576756"/>
    <lineage>
        <taxon>Bacteria</taxon>
        <taxon>Bacillati</taxon>
        <taxon>Bacillota</taxon>
        <taxon>Clostridia</taxon>
        <taxon>Eubacteriales</taxon>
        <taxon>Acutalibacteraceae</taxon>
        <taxon>Caproicibacter</taxon>
    </lineage>
</organism>
<dbReference type="RefSeq" id="WP_066650545.1">
    <property type="nucleotide sequence ID" value="NZ_CP060286.1"/>
</dbReference>
<dbReference type="KEGG" id="cfem:HCR03_02095"/>
<comment type="similarity">
    <text evidence="10">Belongs to the PlsX family.</text>
</comment>
<dbReference type="HAMAP" id="MF_00019">
    <property type="entry name" value="PlsX"/>
    <property type="match status" value="1"/>
</dbReference>
<dbReference type="PANTHER" id="PTHR30100:SF1">
    <property type="entry name" value="PHOSPHATE ACYLTRANSFERASE"/>
    <property type="match status" value="1"/>
</dbReference>
<dbReference type="PIRSF" id="PIRSF002465">
    <property type="entry name" value="Phsphlp_syn_PlsX"/>
    <property type="match status" value="1"/>
</dbReference>
<comment type="function">
    <text evidence="10">Catalyzes the reversible formation of acyl-phosphate (acyl-PO(4)) from acyl-[acyl-carrier-protein] (acyl-ACP). This enzyme utilizes acyl-ACP as fatty acyl donor, but not acyl-CoA.</text>
</comment>
<name>A0A7G8TBY5_9FIRM</name>
<evidence type="ECO:0000256" key="7">
    <source>
        <dbReference type="ARBA" id="ARBA00023264"/>
    </source>
</evidence>
<evidence type="ECO:0000256" key="4">
    <source>
        <dbReference type="ARBA" id="ARBA00022679"/>
    </source>
</evidence>
<gene>
    <name evidence="10 11" type="primary">plsX</name>
    <name evidence="11" type="ORF">HCR03_02095</name>
</gene>
<dbReference type="GO" id="GO:0008654">
    <property type="term" value="P:phospholipid biosynthetic process"/>
    <property type="evidence" value="ECO:0007669"/>
    <property type="project" value="UniProtKB-KW"/>
</dbReference>
<dbReference type="Gene3D" id="3.40.718.10">
    <property type="entry name" value="Isopropylmalate Dehydrogenase"/>
    <property type="match status" value="1"/>
</dbReference>
<comment type="catalytic activity">
    <reaction evidence="1 10">
        <text>a fatty acyl-[ACP] + phosphate = an acyl phosphate + holo-[ACP]</text>
        <dbReference type="Rhea" id="RHEA:42292"/>
        <dbReference type="Rhea" id="RHEA-COMP:9685"/>
        <dbReference type="Rhea" id="RHEA-COMP:14125"/>
        <dbReference type="ChEBI" id="CHEBI:43474"/>
        <dbReference type="ChEBI" id="CHEBI:59918"/>
        <dbReference type="ChEBI" id="CHEBI:64479"/>
        <dbReference type="ChEBI" id="CHEBI:138651"/>
        <dbReference type="EC" id="2.3.1.274"/>
    </reaction>
</comment>
<evidence type="ECO:0000256" key="5">
    <source>
        <dbReference type="ARBA" id="ARBA00023098"/>
    </source>
</evidence>
<evidence type="ECO:0000256" key="8">
    <source>
        <dbReference type="ARBA" id="ARBA00024069"/>
    </source>
</evidence>
<dbReference type="NCBIfam" id="TIGR00182">
    <property type="entry name" value="plsX"/>
    <property type="match status" value="1"/>
</dbReference>
<dbReference type="UniPathway" id="UPA00085"/>
<keyword evidence="7 10" id="KW-1208">Phospholipid metabolism</keyword>
<protein>
    <recommendedName>
        <fullName evidence="8 10">Phosphate acyltransferase</fullName>
        <ecNumber evidence="8 10">2.3.1.274</ecNumber>
    </recommendedName>
    <alternativeName>
        <fullName evidence="10">Acyl-ACP phosphotransacylase</fullName>
    </alternativeName>
    <alternativeName>
        <fullName evidence="10">Acyl-[acyl-carrier-protein]--phosphate acyltransferase</fullName>
    </alternativeName>
    <alternativeName>
        <fullName evidence="10">Phosphate-acyl-ACP acyltransferase</fullName>
    </alternativeName>
</protein>
<dbReference type="InterPro" id="IPR003664">
    <property type="entry name" value="FA_synthesis"/>
</dbReference>
<evidence type="ECO:0000256" key="3">
    <source>
        <dbReference type="ARBA" id="ARBA00022516"/>
    </source>
</evidence>
<dbReference type="Pfam" id="PF02504">
    <property type="entry name" value="FA_synthesis"/>
    <property type="match status" value="1"/>
</dbReference>
<evidence type="ECO:0000256" key="2">
    <source>
        <dbReference type="ARBA" id="ARBA00022490"/>
    </source>
</evidence>
<evidence type="ECO:0000313" key="11">
    <source>
        <dbReference type="EMBL" id="QNK41126.1"/>
    </source>
</evidence>
<evidence type="ECO:0000256" key="6">
    <source>
        <dbReference type="ARBA" id="ARBA00023209"/>
    </source>
</evidence>
<dbReference type="PANTHER" id="PTHR30100">
    <property type="entry name" value="FATTY ACID/PHOSPHOLIPID SYNTHESIS PROTEIN PLSX"/>
    <property type="match status" value="1"/>
</dbReference>
<accession>A0A7G8TBY5</accession>
<keyword evidence="2 10" id="KW-0963">Cytoplasm</keyword>
<evidence type="ECO:0000256" key="9">
    <source>
        <dbReference type="ARBA" id="ARBA00046608"/>
    </source>
</evidence>
<comment type="subunit">
    <text evidence="9 10">Homodimer. Probably interacts with PlsY.</text>
</comment>
<keyword evidence="4 10" id="KW-0808">Transferase</keyword>
<keyword evidence="5 10" id="KW-0443">Lipid metabolism</keyword>
<keyword evidence="3 10" id="KW-0444">Lipid biosynthesis</keyword>
<dbReference type="GO" id="GO:0043811">
    <property type="term" value="F:phosphate:acyl-[acyl carrier protein] acyltransferase activity"/>
    <property type="evidence" value="ECO:0007669"/>
    <property type="project" value="UniProtKB-UniRule"/>
</dbReference>
<keyword evidence="6 10" id="KW-0594">Phospholipid biosynthesis</keyword>
<evidence type="ECO:0000256" key="10">
    <source>
        <dbReference type="HAMAP-Rule" id="MF_00019"/>
    </source>
</evidence>
<comment type="subcellular location">
    <subcellularLocation>
        <location evidence="10">Cytoplasm</location>
    </subcellularLocation>
    <text evidence="10">Associated with the membrane possibly through PlsY.</text>
</comment>
<evidence type="ECO:0000313" key="12">
    <source>
        <dbReference type="Proteomes" id="UP000515909"/>
    </source>
</evidence>
<dbReference type="SUPFAM" id="SSF53659">
    <property type="entry name" value="Isocitrate/Isopropylmalate dehydrogenase-like"/>
    <property type="match status" value="1"/>
</dbReference>
<evidence type="ECO:0000256" key="1">
    <source>
        <dbReference type="ARBA" id="ARBA00001232"/>
    </source>
</evidence>
<dbReference type="GO" id="GO:0006633">
    <property type="term" value="P:fatty acid biosynthetic process"/>
    <property type="evidence" value="ECO:0007669"/>
    <property type="project" value="UniProtKB-UniRule"/>
</dbReference>
<comment type="pathway">
    <text evidence="10">Lipid metabolism; phospholipid metabolism.</text>
</comment>